<feature type="domain" description="Glycoside hydrolase family 2 immunoglobulin-like beta-sandwich" evidence="2">
    <location>
        <begin position="175"/>
        <end position="276"/>
    </location>
</feature>
<dbReference type="Pfam" id="PF00703">
    <property type="entry name" value="Glyco_hydro_2"/>
    <property type="match status" value="1"/>
</dbReference>
<proteinExistence type="inferred from homology"/>
<evidence type="ECO:0000313" key="6">
    <source>
        <dbReference type="Proteomes" id="UP001196248"/>
    </source>
</evidence>
<name>A0ABS6IS72_9LACO</name>
<organism evidence="5 6">
    <name type="scientific">Limosilactobacillus portuensis</name>
    <dbReference type="NCBI Taxonomy" id="2742601"/>
    <lineage>
        <taxon>Bacteria</taxon>
        <taxon>Bacillati</taxon>
        <taxon>Bacillota</taxon>
        <taxon>Bacilli</taxon>
        <taxon>Lactobacillales</taxon>
        <taxon>Lactobacillaceae</taxon>
        <taxon>Limosilactobacillus</taxon>
    </lineage>
</organism>
<feature type="domain" description="Glycoside hydrolase family 2 catalytic" evidence="3">
    <location>
        <begin position="279"/>
        <end position="495"/>
    </location>
</feature>
<accession>A0ABS6IS72</accession>
<dbReference type="InterPro" id="IPR006104">
    <property type="entry name" value="Glyco_hydro_2_N"/>
</dbReference>
<dbReference type="Pfam" id="PF02837">
    <property type="entry name" value="Glyco_hydro_2_N"/>
    <property type="match status" value="1"/>
</dbReference>
<keyword evidence="6" id="KW-1185">Reference proteome</keyword>
<evidence type="ECO:0000259" key="2">
    <source>
        <dbReference type="Pfam" id="PF00703"/>
    </source>
</evidence>
<evidence type="ECO:0000313" key="5">
    <source>
        <dbReference type="EMBL" id="MBU9694371.1"/>
    </source>
</evidence>
<gene>
    <name evidence="5" type="ORF">KSL82_00275</name>
</gene>
<evidence type="ECO:0000259" key="3">
    <source>
        <dbReference type="Pfam" id="PF02836"/>
    </source>
</evidence>
<dbReference type="EMBL" id="JAHPJJ010000001">
    <property type="protein sequence ID" value="MBU9694371.1"/>
    <property type="molecule type" value="Genomic_DNA"/>
</dbReference>
<evidence type="ECO:0000259" key="4">
    <source>
        <dbReference type="Pfam" id="PF02837"/>
    </source>
</evidence>
<dbReference type="InterPro" id="IPR006103">
    <property type="entry name" value="Glyco_hydro_2_cat"/>
</dbReference>
<comment type="similarity">
    <text evidence="1">Belongs to the glycosyl hydrolase 2 family.</text>
</comment>
<evidence type="ECO:0000256" key="1">
    <source>
        <dbReference type="ARBA" id="ARBA00007401"/>
    </source>
</evidence>
<protein>
    <recommendedName>
        <fullName evidence="7">Beta-galactosidase</fullName>
    </recommendedName>
</protein>
<dbReference type="PANTHER" id="PTHR42732">
    <property type="entry name" value="BETA-GALACTOSIDASE"/>
    <property type="match status" value="1"/>
</dbReference>
<evidence type="ECO:0008006" key="7">
    <source>
        <dbReference type="Google" id="ProtNLM"/>
    </source>
</evidence>
<reference evidence="5 6" key="1">
    <citation type="submission" date="2021-06" db="EMBL/GenBank/DDBJ databases">
        <title>Limosilactobacillus angelus sp. nov., isolated from the human vagina.</title>
        <authorList>
            <person name="Chen Y.-S."/>
        </authorList>
    </citation>
    <scope>NUCLEOTIDE SEQUENCE [LARGE SCALE GENOMIC DNA]</scope>
    <source>
        <strain evidence="5 6">P5L02</strain>
    </source>
</reference>
<dbReference type="Pfam" id="PF02836">
    <property type="entry name" value="Glyco_hydro_2_C"/>
    <property type="match status" value="1"/>
</dbReference>
<dbReference type="InterPro" id="IPR006102">
    <property type="entry name" value="Ig-like_GH2"/>
</dbReference>
<sequence length="584" mass="67434">MLDKIKYPNPQMIRTSWLDLNGEWAFFIAKNESGYDKYPHNFPYQIKVPYSYTFKNAEVNEEKYYPVVWYQKKFDLTVNKGRHYLLHFEAVDYQCQIWLNGHYIGSHTGGHTPFVIDISKWCTASNILEVRVQDFNATDQPIGKQSWKDHNFLCWYTRTIGIWQSVWLEETGAQYLNQVKMIPHIHLAQLEIDAQLNIPITATLQATIEFQGQQITSINCSTINGRAHFAVNISNDDPNFRLHYWSPSEPLLYDITFKVIYNGSVTDSVYSYFGMRQIETRNGSVYLNDQLLYQKLVLNQGYYPDSGLTGSIANYQSDLIKLKEMGFNGNRIHQHIESNRMLYLCDKLGVLAWAEFPSSFNFSPTMMNHILDELPDFIFKHINHPSVITYVLMNESWGVNEIAHNNEEQAFTNSLYYLTKGFDSSRLVIANDGWEQVKTDLCTIHDYNGDPSSLAASYQDLTKVFAGSPSLTSGRQTFCDSYSRQDVPFLISEYGGIAYEENIQRQSWGYGKRIESKSAVIDKIKQLTEAVMSIPNCAGFCYTQLTDVEQEVNGLLDHNHHYKFDPEAIRKIMTSSHHNGFEFN</sequence>
<dbReference type="RefSeq" id="WP_216972127.1">
    <property type="nucleotide sequence ID" value="NZ_CP117296.1"/>
</dbReference>
<dbReference type="PANTHER" id="PTHR42732:SF3">
    <property type="entry name" value="HYDROLASE"/>
    <property type="match status" value="1"/>
</dbReference>
<feature type="domain" description="Glycosyl hydrolases family 2 sugar binding" evidence="4">
    <location>
        <begin position="9"/>
        <end position="139"/>
    </location>
</feature>
<dbReference type="InterPro" id="IPR051913">
    <property type="entry name" value="GH2_Domain-Containing"/>
</dbReference>
<dbReference type="Proteomes" id="UP001196248">
    <property type="component" value="Unassembled WGS sequence"/>
</dbReference>
<comment type="caution">
    <text evidence="5">The sequence shown here is derived from an EMBL/GenBank/DDBJ whole genome shotgun (WGS) entry which is preliminary data.</text>
</comment>